<accession>A0A6A2YKD5</accession>
<dbReference type="AlphaFoldDB" id="A0A6A2YKD5"/>
<evidence type="ECO:0000256" key="1">
    <source>
        <dbReference type="ARBA" id="ARBA00009995"/>
    </source>
</evidence>
<dbReference type="PANTHER" id="PTHR48049:SF52">
    <property type="entry name" value="ANTHOCYANIDIN 3-O-GLUCOSIDE 2''-O-GLUCOSYLTRANSFERASE-LIKE"/>
    <property type="match status" value="1"/>
</dbReference>
<comment type="similarity">
    <text evidence="1">Belongs to the UDP-glycosyltransferase family.</text>
</comment>
<dbReference type="Gene3D" id="3.40.50.2000">
    <property type="entry name" value="Glycogen Phosphorylase B"/>
    <property type="match status" value="2"/>
</dbReference>
<evidence type="ECO:0000313" key="4">
    <source>
        <dbReference type="Proteomes" id="UP000436088"/>
    </source>
</evidence>
<dbReference type="InterPro" id="IPR002213">
    <property type="entry name" value="UDP_glucos_trans"/>
</dbReference>
<proteinExistence type="inferred from homology"/>
<reference evidence="3" key="1">
    <citation type="submission" date="2019-09" db="EMBL/GenBank/DDBJ databases">
        <title>Draft genome information of white flower Hibiscus syriacus.</title>
        <authorList>
            <person name="Kim Y.-M."/>
        </authorList>
    </citation>
    <scope>NUCLEOTIDE SEQUENCE [LARGE SCALE GENOMIC DNA]</scope>
    <source>
        <strain evidence="3">YM2019G1</strain>
    </source>
</reference>
<dbReference type="CDD" id="cd03784">
    <property type="entry name" value="GT1_Gtf-like"/>
    <property type="match status" value="1"/>
</dbReference>
<sequence length="433" mass="49178">MRKCEFSKLEVAVFPWVAYGHFIPFLHLSNKLAQKGHKISYLLPKGVESKLENMNQFPNLIQFFPLLLPQVDGLSPGAETTSVVPMNQQKYLAFSVDQTRDQVESIFKVVKPDVGFYDIWFWIPDLARKLGIIPIFYAVGCSMGMGMAFSPKEITKEMTVEEVIEWPAGYPCSTVRFKAEEVPLLLFVTEDFGSGLSCGERMRVSLVESDALAFRTYRELEGPFLDYIAQESGKPILLSGPCLPETETQQLDEKWVSWLSQFEPGSVVFCALGSQTLKPPIGCSTVEEALPEGFEERIKGRGLVYGDWVPQQLLLHHPNIGCFVNHCGYGSMWEFLLSDCQIVLIPEIPDQILNTRWMANELKIGVEVERDKNRRILKESLSEDIKLVMDKDNETAKILRANHAKLKQALCSSHLREEYINNFIQALHHLVQK</sequence>
<dbReference type="EMBL" id="VEPZ02001332">
    <property type="protein sequence ID" value="KAE8678567.1"/>
    <property type="molecule type" value="Genomic_DNA"/>
</dbReference>
<dbReference type="InterPro" id="IPR050481">
    <property type="entry name" value="UDP-glycosyltransf_plant"/>
</dbReference>
<dbReference type="Proteomes" id="UP000436088">
    <property type="component" value="Unassembled WGS sequence"/>
</dbReference>
<keyword evidence="4" id="KW-1185">Reference proteome</keyword>
<keyword evidence="2" id="KW-0808">Transferase</keyword>
<evidence type="ECO:0000256" key="2">
    <source>
        <dbReference type="ARBA" id="ARBA00022679"/>
    </source>
</evidence>
<protein>
    <submittedName>
        <fullName evidence="3">UDP-Glycosyltransferase superfamily protein</fullName>
    </submittedName>
</protein>
<dbReference type="PANTHER" id="PTHR48049">
    <property type="entry name" value="GLYCOSYLTRANSFERASE"/>
    <property type="match status" value="1"/>
</dbReference>
<gene>
    <name evidence="3" type="ORF">F3Y22_tig00111403pilonHSYRG00058</name>
</gene>
<name>A0A6A2YKD5_HIBSY</name>
<dbReference type="SUPFAM" id="SSF53756">
    <property type="entry name" value="UDP-Glycosyltransferase/glycogen phosphorylase"/>
    <property type="match status" value="1"/>
</dbReference>
<evidence type="ECO:0000313" key="3">
    <source>
        <dbReference type="EMBL" id="KAE8678567.1"/>
    </source>
</evidence>
<dbReference type="GO" id="GO:0035251">
    <property type="term" value="F:UDP-glucosyltransferase activity"/>
    <property type="evidence" value="ECO:0007669"/>
    <property type="project" value="InterPro"/>
</dbReference>
<organism evidence="3 4">
    <name type="scientific">Hibiscus syriacus</name>
    <name type="common">Rose of Sharon</name>
    <dbReference type="NCBI Taxonomy" id="106335"/>
    <lineage>
        <taxon>Eukaryota</taxon>
        <taxon>Viridiplantae</taxon>
        <taxon>Streptophyta</taxon>
        <taxon>Embryophyta</taxon>
        <taxon>Tracheophyta</taxon>
        <taxon>Spermatophyta</taxon>
        <taxon>Magnoliopsida</taxon>
        <taxon>eudicotyledons</taxon>
        <taxon>Gunneridae</taxon>
        <taxon>Pentapetalae</taxon>
        <taxon>rosids</taxon>
        <taxon>malvids</taxon>
        <taxon>Malvales</taxon>
        <taxon>Malvaceae</taxon>
        <taxon>Malvoideae</taxon>
        <taxon>Hibiscus</taxon>
    </lineage>
</organism>
<dbReference type="Pfam" id="PF00201">
    <property type="entry name" value="UDPGT"/>
    <property type="match status" value="1"/>
</dbReference>
<comment type="caution">
    <text evidence="3">The sequence shown here is derived from an EMBL/GenBank/DDBJ whole genome shotgun (WGS) entry which is preliminary data.</text>
</comment>